<dbReference type="SUPFAM" id="SSF53448">
    <property type="entry name" value="Nucleotide-diphospho-sugar transferases"/>
    <property type="match status" value="1"/>
</dbReference>
<name>A0A380P6T4_WEIVI</name>
<dbReference type="AlphaFoldDB" id="A0A380P6T4"/>
<evidence type="ECO:0000313" key="2">
    <source>
        <dbReference type="Proteomes" id="UP000254621"/>
    </source>
</evidence>
<reference evidence="1 2" key="1">
    <citation type="submission" date="2018-06" db="EMBL/GenBank/DDBJ databases">
        <authorList>
            <consortium name="Pathogen Informatics"/>
            <person name="Doyle S."/>
        </authorList>
    </citation>
    <scope>NUCLEOTIDE SEQUENCE [LARGE SCALE GENOMIC DNA]</scope>
    <source>
        <strain evidence="1 2">NCTC13645</strain>
    </source>
</reference>
<evidence type="ECO:0000313" key="1">
    <source>
        <dbReference type="EMBL" id="SUP60913.1"/>
    </source>
</evidence>
<accession>A0A380P6T4</accession>
<dbReference type="Proteomes" id="UP000254621">
    <property type="component" value="Unassembled WGS sequence"/>
</dbReference>
<organism evidence="1 2">
    <name type="scientific">Weissella viridescens</name>
    <name type="common">Lactobacillus viridescens</name>
    <dbReference type="NCBI Taxonomy" id="1629"/>
    <lineage>
        <taxon>Bacteria</taxon>
        <taxon>Bacillati</taxon>
        <taxon>Bacillota</taxon>
        <taxon>Bacilli</taxon>
        <taxon>Lactobacillales</taxon>
        <taxon>Lactobacillaceae</taxon>
        <taxon>Weissella</taxon>
    </lineage>
</organism>
<dbReference type="Gene3D" id="3.90.550.10">
    <property type="entry name" value="Spore Coat Polysaccharide Biosynthesis Protein SpsA, Chain A"/>
    <property type="match status" value="1"/>
</dbReference>
<gene>
    <name evidence="1" type="primary">glmU_1</name>
    <name evidence="1" type="ORF">NCTC13645_02034</name>
</gene>
<protein>
    <submittedName>
        <fullName evidence="1">Bifunctional protein GlmU</fullName>
    </submittedName>
</protein>
<proteinExistence type="predicted"/>
<dbReference type="EMBL" id="UHIV01000005">
    <property type="protein sequence ID" value="SUP60913.1"/>
    <property type="molecule type" value="Genomic_DNA"/>
</dbReference>
<sequence length="42" mass="4980">MDRYIVILAAGKGTRMKSDMPKVLHQVGVRLWLKWCLMHQRL</sequence>
<dbReference type="InterPro" id="IPR029044">
    <property type="entry name" value="Nucleotide-diphossugar_trans"/>
</dbReference>